<dbReference type="InParanoid" id="A7AUG4"/>
<dbReference type="eggNOG" id="ENOG502TN5P">
    <property type="taxonomic scope" value="Eukaryota"/>
</dbReference>
<evidence type="ECO:0000313" key="2">
    <source>
        <dbReference type="Proteomes" id="UP000002173"/>
    </source>
</evidence>
<evidence type="ECO:0000313" key="1">
    <source>
        <dbReference type="EMBL" id="EDO06575.1"/>
    </source>
</evidence>
<dbReference type="VEuPathDB" id="PiroplasmaDB:BBOV_II006250"/>
<sequence>MAALAKEVRILLTGPESRFFLAYKPTGWYLNAPFSQKGNDAVMAPVVATKLGIDLNKITFPSKLTASQSGIVIGCTDDAMHKYIRRLLESGKCNMTYQCIIHANKSYKALVAKSKFKHSFRCFNHKKEITTGKFNIEVKSIKQHPKHIINNIPNGVLKQGIAQLIAMSNTCIVKDIPSHSQNGSMESSTEKSNLNLDTRFQENCHTIEYTMQNLKTYLNSNTKSSKMAKYRYMEISTNSQTINRNIAQVLAALGLIVVNKNINSSHNAVNTMCLQLCTLQLQHPIHKQQIVEAKLHKEKVLPKEWMVTLHDDET</sequence>
<gene>
    <name evidence="1" type="ORF">BBOV_II006250</name>
</gene>
<dbReference type="RefSeq" id="XP_001610143.1">
    <property type="nucleotide sequence ID" value="XM_001610093.1"/>
</dbReference>
<evidence type="ECO:0008006" key="3">
    <source>
        <dbReference type="Google" id="ProtNLM"/>
    </source>
</evidence>
<proteinExistence type="predicted"/>
<dbReference type="Proteomes" id="UP000002173">
    <property type="component" value="Unassembled WGS sequence"/>
</dbReference>
<comment type="caution">
    <text evidence="1">The sequence shown here is derived from an EMBL/GenBank/DDBJ whole genome shotgun (WGS) entry which is preliminary data.</text>
</comment>
<dbReference type="EMBL" id="AAXT01000003">
    <property type="protein sequence ID" value="EDO06575.1"/>
    <property type="molecule type" value="Genomic_DNA"/>
</dbReference>
<accession>A7AUG4</accession>
<protein>
    <recommendedName>
        <fullName evidence="3">Pseudouridine synthase RsuA/RluA-like domain-containing protein</fullName>
    </recommendedName>
</protein>
<dbReference type="GeneID" id="5478377"/>
<reference evidence="2" key="3">
    <citation type="journal article" date="2021" name="Int. J. Parasitol.">
        <title>Comparative analysis of gene expression between Babesia bovis blood stages and kinetes allowed by improved genome annotation.</title>
        <authorList>
            <person name="Ueti M.W."/>
            <person name="Johnson W.C."/>
            <person name="Kappmeyer L.S."/>
            <person name="Herndon D.R."/>
            <person name="Mousel M.R."/>
            <person name="Reif K.E."/>
            <person name="Taus N.S."/>
            <person name="Ifeonu O.O."/>
            <person name="Silva J.C."/>
            <person name="Suarez C.E."/>
            <person name="Brayton K.A."/>
        </authorList>
    </citation>
    <scope>NUCLEOTIDE SEQUENCE [LARGE SCALE GENOMIC DNA]</scope>
</reference>
<name>A7AUG4_BABBO</name>
<organism evidence="1 2">
    <name type="scientific">Babesia bovis</name>
    <dbReference type="NCBI Taxonomy" id="5865"/>
    <lineage>
        <taxon>Eukaryota</taxon>
        <taxon>Sar</taxon>
        <taxon>Alveolata</taxon>
        <taxon>Apicomplexa</taxon>
        <taxon>Aconoidasida</taxon>
        <taxon>Piroplasmida</taxon>
        <taxon>Babesiidae</taxon>
        <taxon>Babesia</taxon>
    </lineage>
</organism>
<dbReference type="AlphaFoldDB" id="A7AUG4"/>
<reference evidence="1 2" key="1">
    <citation type="journal article" date="2007" name="PLoS Pathog.">
        <title>Genome sequence of Babesia bovis and comparative analysis of apicomplexan hemoprotozoa.</title>
        <authorList>
            <person name="Brayton K.A."/>
            <person name="Lau A.O.T."/>
            <person name="Herndon D.R."/>
            <person name="Hannick L."/>
            <person name="Kappmeyer L.S."/>
            <person name="Berens S.J."/>
            <person name="Bidwell S.L."/>
            <person name="Brown W.C."/>
            <person name="Crabtree J."/>
            <person name="Fadrosh D."/>
            <person name="Feldblum T."/>
            <person name="Forberger H.A."/>
            <person name="Haas B.J."/>
            <person name="Howell J.M."/>
            <person name="Khouri H."/>
            <person name="Koo H."/>
            <person name="Mann D.J."/>
            <person name="Norimine J."/>
            <person name="Paulsen I.T."/>
            <person name="Radune D."/>
            <person name="Ren Q."/>
            <person name="Smith R.K. Jr."/>
            <person name="Suarez C.E."/>
            <person name="White O."/>
            <person name="Wortman J.R."/>
            <person name="Knowles D.P. Jr."/>
            <person name="McElwain T.F."/>
            <person name="Nene V.M."/>
        </authorList>
    </citation>
    <scope>NUCLEOTIDE SEQUENCE [LARGE SCALE GENOMIC DNA]</scope>
    <source>
        <strain evidence="1">T2Bo</strain>
    </source>
</reference>
<dbReference type="OMA" id="GWHVCSP"/>
<keyword evidence="2" id="KW-1185">Reference proteome</keyword>
<dbReference type="KEGG" id="bbo:BBOV_II006250"/>
<reference evidence="2" key="2">
    <citation type="journal article" date="2020" name="Data Brief">
        <title>Transcriptome dataset of Babesia bovis life stages within vertebrate and invertebrate hosts.</title>
        <authorList>
            <person name="Ueti M.W."/>
            <person name="Johnson W.C."/>
            <person name="Kappmeyer L.S."/>
            <person name="Herndon D.R."/>
            <person name="Mousel M.R."/>
            <person name="Reif K.E."/>
            <person name="Taus N.S."/>
            <person name="Ifeonu O.O."/>
            <person name="Silva J.C."/>
            <person name="Suarez C.E."/>
            <person name="Brayton K.A."/>
        </authorList>
    </citation>
    <scope>NUCLEOTIDE SEQUENCE [LARGE SCALE GENOMIC DNA]</scope>
</reference>